<keyword evidence="1" id="KW-0255">Endonuclease</keyword>
<protein>
    <submittedName>
        <fullName evidence="1">Restriction endonuclease subunit R</fullName>
    </submittedName>
</protein>
<evidence type="ECO:0000313" key="1">
    <source>
        <dbReference type="EMBL" id="MDS0245071.1"/>
    </source>
</evidence>
<keyword evidence="1" id="KW-0378">Hydrolase</keyword>
<sequence length="318" mass="34133">MSASAFNWTPAVIAARRDARDIAVDIVADGIASEIEIEPGQTWRGFPADMRTDAETLRTRLADAGGRVSILGGSLDDWAADRRRSEDERLAFLRPQLEAAAAAGARGIRLPIGQAGPALLARVAPLLDDLDITLFEEIQGPQTPGSPAAGAAIDHIVALDHARVRLVVDISMLMPALPESYLRVLERGGIPAALIDTLRHDWRDPATTDAVVALLRGGGVPPAVHSSFMNLLVRFGRSDAAILAPLLPHIGAFHLKFWDLDDTDGRVSGPIRDLGTILRGSDFRGTLCSEWGGHEWLADDPAQMTRDHLSLARAALRG</sequence>
<dbReference type="Proteomes" id="UP001183582">
    <property type="component" value="Unassembled WGS sequence"/>
</dbReference>
<dbReference type="EMBL" id="JAHWXH010000001">
    <property type="protein sequence ID" value="MDS0245071.1"/>
    <property type="molecule type" value="Genomic_DNA"/>
</dbReference>
<dbReference type="Gene3D" id="3.20.20.150">
    <property type="entry name" value="Divalent-metal-dependent TIM barrel enzymes"/>
    <property type="match status" value="1"/>
</dbReference>
<dbReference type="GO" id="GO:0004519">
    <property type="term" value="F:endonuclease activity"/>
    <property type="evidence" value="ECO:0007669"/>
    <property type="project" value="UniProtKB-KW"/>
</dbReference>
<evidence type="ECO:0000313" key="2">
    <source>
        <dbReference type="Proteomes" id="UP001183582"/>
    </source>
</evidence>
<reference evidence="1 2" key="1">
    <citation type="submission" date="2021-06" db="EMBL/GenBank/DDBJ databases">
        <title>Genome-based taxonomic framework of Microbacterium strains isolated from marine environment, the description of four new species and reclassification of four preexisting species.</title>
        <authorList>
            <person name="Lee S.D."/>
            <person name="Kim S.-M."/>
            <person name="Byeon Y.-S."/>
            <person name="Yang H.L."/>
            <person name="Kim I.S."/>
        </authorList>
    </citation>
    <scope>NUCLEOTIDE SEQUENCE [LARGE SCALE GENOMIC DNA]</scope>
    <source>
        <strain evidence="1 2">KACC 20514</strain>
    </source>
</reference>
<proteinExistence type="predicted"/>
<dbReference type="InterPro" id="IPR036237">
    <property type="entry name" value="Xyl_isomerase-like_sf"/>
</dbReference>
<name>A0AAJ2HF87_9MICO</name>
<dbReference type="SUPFAM" id="SSF51658">
    <property type="entry name" value="Xylose isomerase-like"/>
    <property type="match status" value="1"/>
</dbReference>
<accession>A0AAJ2HF87</accession>
<dbReference type="AlphaFoldDB" id="A0AAJ2HF87"/>
<organism evidence="1 2">
    <name type="scientific">Microbacterium aurantiacum</name>
    <dbReference type="NCBI Taxonomy" id="162393"/>
    <lineage>
        <taxon>Bacteria</taxon>
        <taxon>Bacillati</taxon>
        <taxon>Actinomycetota</taxon>
        <taxon>Actinomycetes</taxon>
        <taxon>Micrococcales</taxon>
        <taxon>Microbacteriaceae</taxon>
        <taxon>Microbacterium</taxon>
    </lineage>
</organism>
<keyword evidence="1" id="KW-0540">Nuclease</keyword>
<comment type="caution">
    <text evidence="1">The sequence shown here is derived from an EMBL/GenBank/DDBJ whole genome shotgun (WGS) entry which is preliminary data.</text>
</comment>
<gene>
    <name evidence="1" type="ORF">KZC50_05525</name>
</gene>